<dbReference type="PANTHER" id="PTHR30290:SF83">
    <property type="entry name" value="ABC TRANSPORTER SUBSTRATE-BINDING PROTEIN"/>
    <property type="match status" value="1"/>
</dbReference>
<dbReference type="AlphaFoldDB" id="E3J1Q2"/>
<reference evidence="3 4" key="1">
    <citation type="submission" date="2010-10" db="EMBL/GenBank/DDBJ databases">
        <title>Complete sequence of Frankia sp. EuI1c.</title>
        <authorList>
            <consortium name="US DOE Joint Genome Institute"/>
            <person name="Lucas S."/>
            <person name="Copeland A."/>
            <person name="Lapidus A."/>
            <person name="Cheng J.-F."/>
            <person name="Bruce D."/>
            <person name="Goodwin L."/>
            <person name="Pitluck S."/>
            <person name="Chertkov O."/>
            <person name="Detter J.C."/>
            <person name="Han C."/>
            <person name="Tapia R."/>
            <person name="Land M."/>
            <person name="Hauser L."/>
            <person name="Jeffries C."/>
            <person name="Kyrpides N."/>
            <person name="Ivanova N."/>
            <person name="Mikhailova N."/>
            <person name="Beauchemin N."/>
            <person name="Sen A."/>
            <person name="Sur S.A."/>
            <person name="Gtari M."/>
            <person name="Wall L."/>
            <person name="Tisa L."/>
            <person name="Woyke T."/>
        </authorList>
    </citation>
    <scope>NUCLEOTIDE SEQUENCE [LARGE SCALE GENOMIC DNA]</scope>
    <source>
        <strain evidence="4">DSM 45817 / CECT 9037 / EuI1c</strain>
    </source>
</reference>
<dbReference type="GO" id="GO:0015833">
    <property type="term" value="P:peptide transport"/>
    <property type="evidence" value="ECO:0007669"/>
    <property type="project" value="TreeGrafter"/>
</dbReference>
<name>E3J1Q2_PSEI1</name>
<gene>
    <name evidence="3" type="ordered locus">FraEuI1c_4870</name>
</gene>
<dbReference type="InterPro" id="IPR039424">
    <property type="entry name" value="SBP_5"/>
</dbReference>
<organism evidence="3 4">
    <name type="scientific">Pseudofrankia inefficax (strain DSM 45817 / CECT 9037 / DDB 130130 / EuI1c)</name>
    <name type="common">Frankia inefficax</name>
    <dbReference type="NCBI Taxonomy" id="298654"/>
    <lineage>
        <taxon>Bacteria</taxon>
        <taxon>Bacillati</taxon>
        <taxon>Actinomycetota</taxon>
        <taxon>Actinomycetes</taxon>
        <taxon>Frankiales</taxon>
        <taxon>Frankiaceae</taxon>
        <taxon>Pseudofrankia</taxon>
    </lineage>
</organism>
<dbReference type="STRING" id="298654.FraEuI1c_4870"/>
<evidence type="ECO:0000313" key="4">
    <source>
        <dbReference type="Proteomes" id="UP000002484"/>
    </source>
</evidence>
<dbReference type="InterPro" id="IPR000914">
    <property type="entry name" value="SBP_5_dom"/>
</dbReference>
<dbReference type="Proteomes" id="UP000002484">
    <property type="component" value="Chromosome"/>
</dbReference>
<feature type="chain" id="PRO_5038388211" evidence="1">
    <location>
        <begin position="21"/>
        <end position="579"/>
    </location>
</feature>
<keyword evidence="4" id="KW-1185">Reference proteome</keyword>
<dbReference type="RefSeq" id="WP_013425978.1">
    <property type="nucleotide sequence ID" value="NC_014666.1"/>
</dbReference>
<dbReference type="OrthoDB" id="5240629at2"/>
<evidence type="ECO:0000256" key="1">
    <source>
        <dbReference type="SAM" id="SignalP"/>
    </source>
</evidence>
<evidence type="ECO:0000313" key="3">
    <source>
        <dbReference type="EMBL" id="ADP82860.1"/>
    </source>
</evidence>
<evidence type="ECO:0000259" key="2">
    <source>
        <dbReference type="Pfam" id="PF00496"/>
    </source>
</evidence>
<dbReference type="GO" id="GO:1904680">
    <property type="term" value="F:peptide transmembrane transporter activity"/>
    <property type="evidence" value="ECO:0007669"/>
    <property type="project" value="TreeGrafter"/>
</dbReference>
<dbReference type="Pfam" id="PF00496">
    <property type="entry name" value="SBP_bac_5"/>
    <property type="match status" value="1"/>
</dbReference>
<dbReference type="EMBL" id="CP002299">
    <property type="protein sequence ID" value="ADP82860.1"/>
    <property type="molecule type" value="Genomic_DNA"/>
</dbReference>
<dbReference type="Gene3D" id="3.10.105.10">
    <property type="entry name" value="Dipeptide-binding Protein, Domain 3"/>
    <property type="match status" value="1"/>
</dbReference>
<feature type="domain" description="Solute-binding protein family 5" evidence="2">
    <location>
        <begin position="91"/>
        <end position="470"/>
    </location>
</feature>
<dbReference type="PANTHER" id="PTHR30290">
    <property type="entry name" value="PERIPLASMIC BINDING COMPONENT OF ABC TRANSPORTER"/>
    <property type="match status" value="1"/>
</dbReference>
<keyword evidence="1" id="KW-0732">Signal</keyword>
<proteinExistence type="predicted"/>
<dbReference type="eggNOG" id="COG4166">
    <property type="taxonomic scope" value="Bacteria"/>
</dbReference>
<protein>
    <submittedName>
        <fullName evidence="3">Extracellular solute-binding protein family 5</fullName>
    </submittedName>
</protein>
<dbReference type="HOGENOM" id="CLU_017028_9_0_11"/>
<dbReference type="InParanoid" id="E3J1Q2"/>
<sequence precursor="true">MAAGLAALLALVGCAGSAGPAATALTTPAGVATVLPTDKPGGTLRVVTDAMPTGDPGWAVTTADRAFARLVSRTLYSYPASADVDSAVVARPDLAVSAPQRSPNGLVITVRLSSAARWDTPTPRRIVANDVARGLKRLCLPPNPSPLRGYFAATIVGFNAYCTELFTKPVEQLKDFIENQSPAGIQVVSNTDIAFHLIRPYTDFVDLLALPEAAPVPVEADDYQPNSPDYLNHLISDGPYHVTSSADGVYSLGKDGQWNRAIDGIRQALPDHITITSGVAAADAQSQIEAGKADITLDSAVPLDRATALFKAADPRLSVPTTGSDLFLTVGMHGPAGAALSDQDVRDALATCVDRIAVVEALGDPPFASAATQLLQPTMTGYSPLDPFPTQDGAGDATTCGDGLAKAPDGPVTELTLLTTDTATDAAVAGALVETFAKVGVKLVVDAKARADFDTAAVSPLQQSWDLALTTVTPLWYGDAGRTVFQPLFDPTWVGQRPVDGGYDAKEVLDTMSVALQAPTPASRAAAWGVLESTVLRDVAVIPLAVLYEPRFHSSSVLSFNQVPSVGTVDPTDLALGPA</sequence>
<dbReference type="KEGG" id="fri:FraEuI1c_4870"/>
<dbReference type="SUPFAM" id="SSF53850">
    <property type="entry name" value="Periplasmic binding protein-like II"/>
    <property type="match status" value="1"/>
</dbReference>
<feature type="signal peptide" evidence="1">
    <location>
        <begin position="1"/>
        <end position="20"/>
    </location>
</feature>
<accession>E3J1Q2</accession>
<dbReference type="Gene3D" id="3.40.190.10">
    <property type="entry name" value="Periplasmic binding protein-like II"/>
    <property type="match status" value="1"/>
</dbReference>